<evidence type="ECO:0000313" key="3">
    <source>
        <dbReference type="EMBL" id="QSP95446.1"/>
    </source>
</evidence>
<feature type="compositionally biased region" description="Low complexity" evidence="1">
    <location>
        <begin position="94"/>
        <end position="114"/>
    </location>
</feature>
<dbReference type="Proteomes" id="UP000663555">
    <property type="component" value="Chromosome"/>
</dbReference>
<evidence type="ECO:0000256" key="2">
    <source>
        <dbReference type="SAM" id="SignalP"/>
    </source>
</evidence>
<keyword evidence="2" id="KW-0732">Signal</keyword>
<keyword evidence="4" id="KW-1185">Reference proteome</keyword>
<feature type="signal peptide" evidence="2">
    <location>
        <begin position="1"/>
        <end position="28"/>
    </location>
</feature>
<reference evidence="3 4" key="1">
    <citation type="submission" date="2021-03" db="EMBL/GenBank/DDBJ databases">
        <title>Genome sequencing of Marinobacter sp. LPB0319.</title>
        <authorList>
            <person name="Kim J."/>
        </authorList>
    </citation>
    <scope>NUCLEOTIDE SEQUENCE [LARGE SCALE GENOMIC DNA]</scope>
    <source>
        <strain evidence="3 4">LPB0319</strain>
    </source>
</reference>
<feature type="region of interest" description="Disordered" evidence="1">
    <location>
        <begin position="77"/>
        <end position="114"/>
    </location>
</feature>
<accession>A0ABX7MT00</accession>
<evidence type="ECO:0000256" key="1">
    <source>
        <dbReference type="SAM" id="MobiDB-lite"/>
    </source>
</evidence>
<dbReference type="RefSeq" id="WP_206644685.1">
    <property type="nucleotide sequence ID" value="NZ_CP071247.1"/>
</dbReference>
<dbReference type="SUPFAM" id="SSF51055">
    <property type="entry name" value="Carbohydrate binding domain"/>
    <property type="match status" value="2"/>
</dbReference>
<sequence length="176" mass="19053">MSGIVARPSLLFALLAVVGLAMSPPVLAEPCDPDESAWDEARYYKAGTAVFHNNGWYVARQVSEGKEPGISFVWKAQDEVPECDSEQKAKQESAEATEPGQQPAAPAPGETAPGICERPEQWRFAAQYEPGNQVMHGGMVWEAIENTAGDMPGMDEPPLWQAVEDHCALKLSNDGL</sequence>
<evidence type="ECO:0000313" key="4">
    <source>
        <dbReference type="Proteomes" id="UP000663555"/>
    </source>
</evidence>
<name>A0ABX7MT00_9GAMM</name>
<dbReference type="EMBL" id="CP071247">
    <property type="protein sequence ID" value="QSP95446.1"/>
    <property type="molecule type" value="Genomic_DNA"/>
</dbReference>
<feature type="chain" id="PRO_5047270464" evidence="2">
    <location>
        <begin position="29"/>
        <end position="176"/>
    </location>
</feature>
<dbReference type="Gene3D" id="2.10.10.20">
    <property type="entry name" value="Carbohydrate-binding module superfamily 5/12"/>
    <property type="match status" value="2"/>
</dbReference>
<gene>
    <name evidence="3" type="ORF">LPB19_03230</name>
</gene>
<organism evidence="3 4">
    <name type="scientific">Marinobacter salinisoli</name>
    <dbReference type="NCBI Taxonomy" id="2769486"/>
    <lineage>
        <taxon>Bacteria</taxon>
        <taxon>Pseudomonadati</taxon>
        <taxon>Pseudomonadota</taxon>
        <taxon>Gammaproteobacteria</taxon>
        <taxon>Pseudomonadales</taxon>
        <taxon>Marinobacteraceae</taxon>
        <taxon>Marinobacter</taxon>
    </lineage>
</organism>
<dbReference type="InterPro" id="IPR036573">
    <property type="entry name" value="CBM_sf_5/12"/>
</dbReference>
<protein>
    <submittedName>
        <fullName evidence="3">Carbohydrate-binding protein</fullName>
    </submittedName>
</protein>
<proteinExistence type="predicted"/>